<protein>
    <recommendedName>
        <fullName evidence="4">RxLR effector protein</fullName>
    </recommendedName>
</protein>
<comment type="caution">
    <text evidence="2">The sequence shown here is derived from an EMBL/GenBank/DDBJ whole genome shotgun (WGS) entry which is preliminary data.</text>
</comment>
<gene>
    <name evidence="2" type="ORF">PM001_LOCUS30392</name>
</gene>
<organism evidence="2 3">
    <name type="scientific">Peronospora matthiolae</name>
    <dbReference type="NCBI Taxonomy" id="2874970"/>
    <lineage>
        <taxon>Eukaryota</taxon>
        <taxon>Sar</taxon>
        <taxon>Stramenopiles</taxon>
        <taxon>Oomycota</taxon>
        <taxon>Peronosporomycetes</taxon>
        <taxon>Peronosporales</taxon>
        <taxon>Peronosporaceae</taxon>
        <taxon>Peronospora</taxon>
    </lineage>
</organism>
<evidence type="ECO:0008006" key="4">
    <source>
        <dbReference type="Google" id="ProtNLM"/>
    </source>
</evidence>
<proteinExistence type="predicted"/>
<evidence type="ECO:0000256" key="1">
    <source>
        <dbReference type="SAM" id="SignalP"/>
    </source>
</evidence>
<evidence type="ECO:0000313" key="3">
    <source>
        <dbReference type="Proteomes" id="UP001162060"/>
    </source>
</evidence>
<evidence type="ECO:0000313" key="2">
    <source>
        <dbReference type="EMBL" id="CAK7945242.1"/>
    </source>
</evidence>
<dbReference type="EMBL" id="CAKLBY020000320">
    <property type="protein sequence ID" value="CAK7945242.1"/>
    <property type="molecule type" value="Genomic_DNA"/>
</dbReference>
<reference evidence="2" key="1">
    <citation type="submission" date="2024-01" db="EMBL/GenBank/DDBJ databases">
        <authorList>
            <person name="Webb A."/>
        </authorList>
    </citation>
    <scope>NUCLEOTIDE SEQUENCE</scope>
    <source>
        <strain evidence="2">Pm1</strain>
    </source>
</reference>
<name>A0AAV1VHR8_9STRA</name>
<accession>A0AAV1VHR8</accession>
<dbReference type="Proteomes" id="UP001162060">
    <property type="component" value="Unassembled WGS sequence"/>
</dbReference>
<feature type="chain" id="PRO_5043516759" description="RxLR effector protein" evidence="1">
    <location>
        <begin position="25"/>
        <end position="147"/>
    </location>
</feature>
<sequence length="147" mass="16016">MRLLHPVLLPIVIVFASNTKLLHARALDGDETDVSVRRFLRSDAAEAGGVDGQTTSRVARFIERIFEKSASAPKAATAITKAQVTADEALLSKKAISLDKIHLSAVNAERLVQMATKVAEKTKGKMRDSILQLIIKFAEQHGIRMGL</sequence>
<dbReference type="AlphaFoldDB" id="A0AAV1VHR8"/>
<keyword evidence="1" id="KW-0732">Signal</keyword>
<feature type="signal peptide" evidence="1">
    <location>
        <begin position="1"/>
        <end position="24"/>
    </location>
</feature>